<comment type="caution">
    <text evidence="1">The sequence shown here is derived from an EMBL/GenBank/DDBJ whole genome shotgun (WGS) entry which is preliminary data.</text>
</comment>
<evidence type="ECO:0000313" key="1">
    <source>
        <dbReference type="EMBL" id="CAG9318081.1"/>
    </source>
</evidence>
<dbReference type="Proteomes" id="UP001162131">
    <property type="component" value="Unassembled WGS sequence"/>
</dbReference>
<dbReference type="AlphaFoldDB" id="A0AAU9IR82"/>
<proteinExistence type="predicted"/>
<organism evidence="1 2">
    <name type="scientific">Blepharisma stoltei</name>
    <dbReference type="NCBI Taxonomy" id="1481888"/>
    <lineage>
        <taxon>Eukaryota</taxon>
        <taxon>Sar</taxon>
        <taxon>Alveolata</taxon>
        <taxon>Ciliophora</taxon>
        <taxon>Postciliodesmatophora</taxon>
        <taxon>Heterotrichea</taxon>
        <taxon>Heterotrichida</taxon>
        <taxon>Blepharismidae</taxon>
        <taxon>Blepharisma</taxon>
    </lineage>
</organism>
<dbReference type="EMBL" id="CAJZBQ010000020">
    <property type="protein sequence ID" value="CAG9318081.1"/>
    <property type="molecule type" value="Genomic_DNA"/>
</dbReference>
<keyword evidence="2" id="KW-1185">Reference proteome</keyword>
<sequence length="175" mass="21156">MLRKNIICRFAGGGRRADKKTREKLEERFGKKIKEKELHPYFSKGRAFYLLREFQRLRNLNRHTIKYDKATMNEFTKKAEEFSLYCTHEHFEAFEEYQDHKRCVDQAINEIQTLPDRLKAELMNEGNSRLPRSQEVLSLYWDQLIRILPPQMVHIYKAGRKLRAVFEDKLEHHED</sequence>
<name>A0AAU9IR82_9CILI</name>
<gene>
    <name evidence="1" type="ORF">BSTOLATCC_MIC20565</name>
</gene>
<protein>
    <submittedName>
        <fullName evidence="1">Uncharacterized protein</fullName>
    </submittedName>
</protein>
<evidence type="ECO:0000313" key="2">
    <source>
        <dbReference type="Proteomes" id="UP001162131"/>
    </source>
</evidence>
<reference evidence="1" key="1">
    <citation type="submission" date="2021-09" db="EMBL/GenBank/DDBJ databases">
        <authorList>
            <consortium name="AG Swart"/>
            <person name="Singh M."/>
            <person name="Singh A."/>
            <person name="Seah K."/>
            <person name="Emmerich C."/>
        </authorList>
    </citation>
    <scope>NUCLEOTIDE SEQUENCE</scope>
    <source>
        <strain evidence="1">ATCC30299</strain>
    </source>
</reference>
<accession>A0AAU9IR82</accession>